<feature type="compositionally biased region" description="Polar residues" evidence="1">
    <location>
        <begin position="91"/>
        <end position="100"/>
    </location>
</feature>
<organism evidence="2 3">
    <name type="scientific">Penicillium antarcticum</name>
    <dbReference type="NCBI Taxonomy" id="416450"/>
    <lineage>
        <taxon>Eukaryota</taxon>
        <taxon>Fungi</taxon>
        <taxon>Dikarya</taxon>
        <taxon>Ascomycota</taxon>
        <taxon>Pezizomycotina</taxon>
        <taxon>Eurotiomycetes</taxon>
        <taxon>Eurotiomycetidae</taxon>
        <taxon>Eurotiales</taxon>
        <taxon>Aspergillaceae</taxon>
        <taxon>Penicillium</taxon>
    </lineage>
</organism>
<dbReference type="STRING" id="416450.A0A1V6NNS6"/>
<feature type="region of interest" description="Disordered" evidence="1">
    <location>
        <begin position="55"/>
        <end position="142"/>
    </location>
</feature>
<feature type="compositionally biased region" description="Low complexity" evidence="1">
    <location>
        <begin position="55"/>
        <end position="74"/>
    </location>
</feature>
<keyword evidence="3" id="KW-1185">Reference proteome</keyword>
<reference evidence="3" key="1">
    <citation type="journal article" date="2017" name="Nat. Microbiol.">
        <title>Global analysis of biosynthetic gene clusters reveals vast potential of secondary metabolite production in Penicillium species.</title>
        <authorList>
            <person name="Nielsen J.C."/>
            <person name="Grijseels S."/>
            <person name="Prigent S."/>
            <person name="Ji B."/>
            <person name="Dainat J."/>
            <person name="Nielsen K.F."/>
            <person name="Frisvad J.C."/>
            <person name="Workman M."/>
            <person name="Nielsen J."/>
        </authorList>
    </citation>
    <scope>NUCLEOTIDE SEQUENCE [LARGE SCALE GENOMIC DNA]</scope>
    <source>
        <strain evidence="3">IBT 31811</strain>
    </source>
</reference>
<dbReference type="Proteomes" id="UP000191672">
    <property type="component" value="Unassembled WGS sequence"/>
</dbReference>
<dbReference type="EMBL" id="MDYN01000372">
    <property type="protein sequence ID" value="OQD66239.1"/>
    <property type="molecule type" value="Genomic_DNA"/>
</dbReference>
<accession>A0A1V6NNS6</accession>
<evidence type="ECO:0000313" key="3">
    <source>
        <dbReference type="Proteomes" id="UP000191672"/>
    </source>
</evidence>
<protein>
    <submittedName>
        <fullName evidence="2">Uncharacterized protein</fullName>
    </submittedName>
</protein>
<evidence type="ECO:0000256" key="1">
    <source>
        <dbReference type="SAM" id="MobiDB-lite"/>
    </source>
</evidence>
<proteinExistence type="predicted"/>
<comment type="caution">
    <text evidence="2">The sequence shown here is derived from an EMBL/GenBank/DDBJ whole genome shotgun (WGS) entry which is preliminary data.</text>
</comment>
<name>A0A1V6NNS6_9EURO</name>
<gene>
    <name evidence="2" type="ORF">PENANT_c372G01737</name>
</gene>
<dbReference type="AlphaFoldDB" id="A0A1V6NNS6"/>
<evidence type="ECO:0000313" key="2">
    <source>
        <dbReference type="EMBL" id="OQD66239.1"/>
    </source>
</evidence>
<sequence length="259" mass="28368">MAHSIPGPLVTRAMGSTAIKLPPVPPHSPTQPSSHLVPVLCRSLLVACVTVVRPSSSSMSDVADPSSATDSDTSGVSFRPDFDATDDSDSGEASNSTELTTPEPACLPKNRNGPSTRPKRPVRRLADADVLPDFSDNPDDDIDEDLADVPLDYGHSEKTKAGALLKWDDPEEVLREVTPNDVHRFFNYCIKLKYGDGGRYLKGTSKASALKADWKGFRGYYRRITRTRITAEDSEEINAGIRKLIDKFNLDQQERGKEP</sequence>
<feature type="non-terminal residue" evidence="2">
    <location>
        <position position="259"/>
    </location>
</feature>